<evidence type="ECO:0000313" key="4">
    <source>
        <dbReference type="EMBL" id="GGM52567.1"/>
    </source>
</evidence>
<evidence type="ECO:0000313" key="5">
    <source>
        <dbReference type="Proteomes" id="UP000656367"/>
    </source>
</evidence>
<name>A0A830FX93_HALAR</name>
<dbReference type="Gene3D" id="3.40.50.300">
    <property type="entry name" value="P-loop containing nucleotide triphosphate hydrolases"/>
    <property type="match status" value="1"/>
</dbReference>
<reference evidence="4" key="2">
    <citation type="submission" date="2020-09" db="EMBL/GenBank/DDBJ databases">
        <authorList>
            <person name="Sun Q."/>
            <person name="Ohkuma M."/>
        </authorList>
    </citation>
    <scope>NUCLEOTIDE SEQUENCE</scope>
    <source>
        <strain evidence="4">JCM 15759</strain>
    </source>
</reference>
<feature type="region of interest" description="Disordered" evidence="2">
    <location>
        <begin position="224"/>
        <end position="268"/>
    </location>
</feature>
<dbReference type="PANTHER" id="PTHR13696:SF99">
    <property type="entry name" value="COBYRINIC ACID AC-DIAMIDE SYNTHASE"/>
    <property type="match status" value="1"/>
</dbReference>
<dbReference type="EMBL" id="BMON01000010">
    <property type="protein sequence ID" value="GGM52567.1"/>
    <property type="molecule type" value="Genomic_DNA"/>
</dbReference>
<evidence type="ECO:0000259" key="3">
    <source>
        <dbReference type="Pfam" id="PF13614"/>
    </source>
</evidence>
<dbReference type="Proteomes" id="UP000656367">
    <property type="component" value="Unassembled WGS sequence"/>
</dbReference>
<organism evidence="4 5">
    <name type="scientific">Haloarcula argentinensis</name>
    <dbReference type="NCBI Taxonomy" id="43776"/>
    <lineage>
        <taxon>Archaea</taxon>
        <taxon>Methanobacteriati</taxon>
        <taxon>Methanobacteriota</taxon>
        <taxon>Stenosarchaea group</taxon>
        <taxon>Halobacteria</taxon>
        <taxon>Halobacteriales</taxon>
        <taxon>Haloarculaceae</taxon>
        <taxon>Haloarcula</taxon>
    </lineage>
</organism>
<protein>
    <submittedName>
        <fullName evidence="4">Chromosome partitioning protein ParA</fullName>
    </submittedName>
</protein>
<proteinExistence type="predicted"/>
<dbReference type="PANTHER" id="PTHR13696">
    <property type="entry name" value="P-LOOP CONTAINING NUCLEOSIDE TRIPHOSPHATE HYDROLASE"/>
    <property type="match status" value="1"/>
</dbReference>
<dbReference type="Pfam" id="PF13614">
    <property type="entry name" value="AAA_31"/>
    <property type="match status" value="1"/>
</dbReference>
<accession>A0A830FX93</accession>
<dbReference type="CDD" id="cd02042">
    <property type="entry name" value="ParAB_family"/>
    <property type="match status" value="1"/>
</dbReference>
<comment type="caution">
    <text evidence="4">The sequence shown here is derived from an EMBL/GenBank/DDBJ whole genome shotgun (WGS) entry which is preliminary data.</text>
</comment>
<dbReference type="RefSeq" id="WP_188854126.1">
    <property type="nucleotide sequence ID" value="NZ_BMON01000010.1"/>
</dbReference>
<keyword evidence="1" id="KW-0175">Coiled coil</keyword>
<evidence type="ECO:0000256" key="1">
    <source>
        <dbReference type="SAM" id="Coils"/>
    </source>
</evidence>
<dbReference type="OrthoDB" id="322322at2157"/>
<feature type="coiled-coil region" evidence="1">
    <location>
        <begin position="168"/>
        <end position="195"/>
    </location>
</feature>
<dbReference type="SUPFAM" id="SSF52540">
    <property type="entry name" value="P-loop containing nucleoside triphosphate hydrolases"/>
    <property type="match status" value="1"/>
</dbReference>
<sequence>MKTASVFLDKGGVGKTTSTAHFGVALSEQDLDVLLIDLAGKQGDLAKHFGVWTKLPDADERWPNIATVLSDDWSMVKEKLPDAAEDMIVATDEGPDLIPAHVGLDQVDDDLASVPVPKRYQMLESFLDEDIEPLGYDIVLVDLPGLTNNVTLNGLWATERVIAPVELGEFERQQMEMLEEDIDDLSQNFEKDIEIAIIVPNRVDTRTNLSKELLDELDEKWNGLMAPDPVPKSQDIRNSQRRGETVFAQEEVSSTAERARESYRANSETLLRKL</sequence>
<dbReference type="InterPro" id="IPR025669">
    <property type="entry name" value="AAA_dom"/>
</dbReference>
<evidence type="ECO:0000256" key="2">
    <source>
        <dbReference type="SAM" id="MobiDB-lite"/>
    </source>
</evidence>
<dbReference type="InterPro" id="IPR050678">
    <property type="entry name" value="DNA_Partitioning_ATPase"/>
</dbReference>
<dbReference type="InterPro" id="IPR027417">
    <property type="entry name" value="P-loop_NTPase"/>
</dbReference>
<feature type="domain" description="AAA" evidence="3">
    <location>
        <begin position="1"/>
        <end position="195"/>
    </location>
</feature>
<reference evidence="4" key="1">
    <citation type="journal article" date="2014" name="Int. J. Syst. Evol. Microbiol.">
        <title>Complete genome sequence of Corynebacterium casei LMG S-19264T (=DSM 44701T), isolated from a smear-ripened cheese.</title>
        <authorList>
            <consortium name="US DOE Joint Genome Institute (JGI-PGF)"/>
            <person name="Walter F."/>
            <person name="Albersmeier A."/>
            <person name="Kalinowski J."/>
            <person name="Ruckert C."/>
        </authorList>
    </citation>
    <scope>NUCLEOTIDE SEQUENCE</scope>
    <source>
        <strain evidence="4">JCM 15759</strain>
    </source>
</reference>
<dbReference type="AlphaFoldDB" id="A0A830FX93"/>
<gene>
    <name evidence="4" type="primary">parA</name>
    <name evidence="4" type="ORF">GCM10009006_37170</name>
</gene>